<keyword evidence="3" id="KW-1185">Reference proteome</keyword>
<name>A0ABT1CEA7_9PROT</name>
<evidence type="ECO:0000313" key="3">
    <source>
        <dbReference type="Proteomes" id="UP001523401"/>
    </source>
</evidence>
<comment type="caution">
    <text evidence="2">The sequence shown here is derived from an EMBL/GenBank/DDBJ whole genome shotgun (WGS) entry which is preliminary data.</text>
</comment>
<proteinExistence type="predicted"/>
<organism evidence="2 3">
    <name type="scientific">Asaia lannensis NBRC 102526</name>
    <dbReference type="NCBI Taxonomy" id="1307926"/>
    <lineage>
        <taxon>Bacteria</taxon>
        <taxon>Pseudomonadati</taxon>
        <taxon>Pseudomonadota</taxon>
        <taxon>Alphaproteobacteria</taxon>
        <taxon>Acetobacterales</taxon>
        <taxon>Acetobacteraceae</taxon>
        <taxon>Asaia</taxon>
    </lineage>
</organism>
<accession>A0ABT1CEA7</accession>
<dbReference type="RefSeq" id="WP_222547910.1">
    <property type="nucleotide sequence ID" value="NZ_BAPW01000012.1"/>
</dbReference>
<keyword evidence="1" id="KW-1133">Transmembrane helix</keyword>
<evidence type="ECO:0000313" key="2">
    <source>
        <dbReference type="EMBL" id="MCO6159187.1"/>
    </source>
</evidence>
<keyword evidence="1" id="KW-0472">Membrane</keyword>
<protein>
    <submittedName>
        <fullName evidence="2">Uncharacterized protein</fullName>
    </submittedName>
</protein>
<feature type="transmembrane region" description="Helical" evidence="1">
    <location>
        <begin position="25"/>
        <end position="45"/>
    </location>
</feature>
<reference evidence="2 3" key="1">
    <citation type="submission" date="2022-06" db="EMBL/GenBank/DDBJ databases">
        <title>Whole-genome of Asaia lannensis strain LMG 27011T.</title>
        <authorList>
            <person name="Sombolestani A."/>
        </authorList>
    </citation>
    <scope>NUCLEOTIDE SEQUENCE [LARGE SCALE GENOMIC DNA]</scope>
    <source>
        <strain evidence="2 3">NBRC 102526</strain>
    </source>
</reference>
<sequence>MAQTYHIDRSDRIGFTPSDRSDGNIFLMLGAIVGGLFAIGAIALLTL</sequence>
<gene>
    <name evidence="2" type="ORF">NF685_03970</name>
</gene>
<keyword evidence="1" id="KW-0812">Transmembrane</keyword>
<dbReference type="EMBL" id="JAMXQU010000002">
    <property type="protein sequence ID" value="MCO6159187.1"/>
    <property type="molecule type" value="Genomic_DNA"/>
</dbReference>
<dbReference type="Proteomes" id="UP001523401">
    <property type="component" value="Unassembled WGS sequence"/>
</dbReference>
<evidence type="ECO:0000256" key="1">
    <source>
        <dbReference type="SAM" id="Phobius"/>
    </source>
</evidence>